<reference evidence="2 3" key="1">
    <citation type="submission" date="2016-07" db="EMBL/GenBank/DDBJ databases">
        <title>Pervasive Adenine N6-methylation of Active Genes in Fungi.</title>
        <authorList>
            <consortium name="DOE Joint Genome Institute"/>
            <person name="Mondo S.J."/>
            <person name="Dannebaum R.O."/>
            <person name="Kuo R.C."/>
            <person name="Labutti K."/>
            <person name="Haridas S."/>
            <person name="Kuo A."/>
            <person name="Salamov A."/>
            <person name="Ahrendt S.R."/>
            <person name="Lipzen A."/>
            <person name="Sullivan W."/>
            <person name="Andreopoulos W.B."/>
            <person name="Clum A."/>
            <person name="Lindquist E."/>
            <person name="Daum C."/>
            <person name="Ramamoorthy G.K."/>
            <person name="Gryganskyi A."/>
            <person name="Culley D."/>
            <person name="Magnuson J.K."/>
            <person name="James T.Y."/>
            <person name="O'Malley M.A."/>
            <person name="Stajich J.E."/>
            <person name="Spatafora J.W."/>
            <person name="Visel A."/>
            <person name="Grigoriev I.V."/>
        </authorList>
    </citation>
    <scope>NUCLEOTIDE SEQUENCE [LARGE SCALE GENOMIC DNA]</scope>
    <source>
        <strain evidence="2 3">CBS 115471</strain>
    </source>
</reference>
<evidence type="ECO:0000313" key="3">
    <source>
        <dbReference type="Proteomes" id="UP000193144"/>
    </source>
</evidence>
<evidence type="ECO:0000313" key="2">
    <source>
        <dbReference type="EMBL" id="ORY16975.1"/>
    </source>
</evidence>
<protein>
    <submittedName>
        <fullName evidence="2">Uncharacterized protein</fullName>
    </submittedName>
</protein>
<dbReference type="EMBL" id="MCFA01000015">
    <property type="protein sequence ID" value="ORY16975.1"/>
    <property type="molecule type" value="Genomic_DNA"/>
</dbReference>
<sequence>MRPQLYFLPLLSAFLSVHAAPAETKAVWAGVHESVNSTHALTLGDNGLAKRDDCGSTRHLVNKNDIIAMANDLQNNNPNGNAYVGHQSWTAWTLGSASVCIHNWYLTENTHVTRWEAGWAVRYISDRCCNVAGNSQCSGGSCTAHGDSGLSLKVFLENSVDNCAYHS</sequence>
<proteinExistence type="predicted"/>
<organism evidence="2 3">
    <name type="scientific">Clohesyomyces aquaticus</name>
    <dbReference type="NCBI Taxonomy" id="1231657"/>
    <lineage>
        <taxon>Eukaryota</taxon>
        <taxon>Fungi</taxon>
        <taxon>Dikarya</taxon>
        <taxon>Ascomycota</taxon>
        <taxon>Pezizomycotina</taxon>
        <taxon>Dothideomycetes</taxon>
        <taxon>Pleosporomycetidae</taxon>
        <taxon>Pleosporales</taxon>
        <taxon>Lindgomycetaceae</taxon>
        <taxon>Clohesyomyces</taxon>
    </lineage>
</organism>
<keyword evidence="3" id="KW-1185">Reference proteome</keyword>
<feature type="chain" id="PRO_5012282317" evidence="1">
    <location>
        <begin position="20"/>
        <end position="167"/>
    </location>
</feature>
<dbReference type="Proteomes" id="UP000193144">
    <property type="component" value="Unassembled WGS sequence"/>
</dbReference>
<comment type="caution">
    <text evidence="2">The sequence shown here is derived from an EMBL/GenBank/DDBJ whole genome shotgun (WGS) entry which is preliminary data.</text>
</comment>
<accession>A0A1Y2A4L8</accession>
<dbReference type="AlphaFoldDB" id="A0A1Y2A4L8"/>
<feature type="signal peptide" evidence="1">
    <location>
        <begin position="1"/>
        <end position="19"/>
    </location>
</feature>
<evidence type="ECO:0000256" key="1">
    <source>
        <dbReference type="SAM" id="SignalP"/>
    </source>
</evidence>
<dbReference type="OrthoDB" id="5043970at2759"/>
<gene>
    <name evidence="2" type="ORF">BCR34DRAFT_584035</name>
</gene>
<keyword evidence="1" id="KW-0732">Signal</keyword>
<name>A0A1Y2A4L8_9PLEO</name>